<dbReference type="GeneID" id="54405839"/>
<accession>A0A6A6ASE7</accession>
<dbReference type="OrthoDB" id="6359816at2759"/>
<evidence type="ECO:0000259" key="1">
    <source>
        <dbReference type="PROSITE" id="PS50097"/>
    </source>
</evidence>
<evidence type="ECO:0000313" key="2">
    <source>
        <dbReference type="EMBL" id="KAF2134922.1"/>
    </source>
</evidence>
<dbReference type="Pfam" id="PF00651">
    <property type="entry name" value="BTB"/>
    <property type="match status" value="1"/>
</dbReference>
<dbReference type="PROSITE" id="PS50097">
    <property type="entry name" value="BTB"/>
    <property type="match status" value="1"/>
</dbReference>
<evidence type="ECO:0000313" key="3">
    <source>
        <dbReference type="Proteomes" id="UP000799771"/>
    </source>
</evidence>
<dbReference type="EMBL" id="ML977497">
    <property type="protein sequence ID" value="KAF2134922.1"/>
    <property type="molecule type" value="Genomic_DNA"/>
</dbReference>
<sequence length="285" mass="31880">MADVSQKQLLASFKGLLKSGAYSDLTVTCGDDSYKVHRVIVCERADFFARAIKFGGQKEAENRTIDLPEDDPDVIKLLIQYLYEGEYEPLLPTDGSEGSLPRKVAQPKIIPPPSTSGYGQAPMTYDFPHSCEYGYCNYPRLCPHHICGTNCRYTCNMFTCQICSPPQLPLPALNGTSFQLVTHAKVYEMADKYDVVGLKALAVEKLSRACEHFWDHDDFAVAANYAFSTTMENDRGLRDLVSTTISKHIELVEKPEIKVLLSQFNGLALGILEEKIKEHGWGKKK</sequence>
<keyword evidence="3" id="KW-1185">Reference proteome</keyword>
<dbReference type="Proteomes" id="UP000799771">
    <property type="component" value="Unassembled WGS sequence"/>
</dbReference>
<dbReference type="CDD" id="cd18186">
    <property type="entry name" value="BTB_POZ_ZBTB_KLHL-like"/>
    <property type="match status" value="1"/>
</dbReference>
<proteinExistence type="predicted"/>
<protein>
    <recommendedName>
        <fullName evidence="1">BTB domain-containing protein</fullName>
    </recommendedName>
</protein>
<organism evidence="2 3">
    <name type="scientific">Dothidotthia symphoricarpi CBS 119687</name>
    <dbReference type="NCBI Taxonomy" id="1392245"/>
    <lineage>
        <taxon>Eukaryota</taxon>
        <taxon>Fungi</taxon>
        <taxon>Dikarya</taxon>
        <taxon>Ascomycota</taxon>
        <taxon>Pezizomycotina</taxon>
        <taxon>Dothideomycetes</taxon>
        <taxon>Pleosporomycetidae</taxon>
        <taxon>Pleosporales</taxon>
        <taxon>Dothidotthiaceae</taxon>
        <taxon>Dothidotthia</taxon>
    </lineage>
</organism>
<dbReference type="InterPro" id="IPR000210">
    <property type="entry name" value="BTB/POZ_dom"/>
</dbReference>
<dbReference type="RefSeq" id="XP_033529309.1">
    <property type="nucleotide sequence ID" value="XM_033665407.1"/>
</dbReference>
<dbReference type="PANTHER" id="PTHR47843:SF5">
    <property type="entry name" value="BTB_POZ DOMAIN PROTEIN"/>
    <property type="match status" value="1"/>
</dbReference>
<name>A0A6A6ASE7_9PLEO</name>
<reference evidence="2" key="1">
    <citation type="journal article" date="2020" name="Stud. Mycol.">
        <title>101 Dothideomycetes genomes: a test case for predicting lifestyles and emergence of pathogens.</title>
        <authorList>
            <person name="Haridas S."/>
            <person name="Albert R."/>
            <person name="Binder M."/>
            <person name="Bloem J."/>
            <person name="Labutti K."/>
            <person name="Salamov A."/>
            <person name="Andreopoulos B."/>
            <person name="Baker S."/>
            <person name="Barry K."/>
            <person name="Bills G."/>
            <person name="Bluhm B."/>
            <person name="Cannon C."/>
            <person name="Castanera R."/>
            <person name="Culley D."/>
            <person name="Daum C."/>
            <person name="Ezra D."/>
            <person name="Gonzalez J."/>
            <person name="Henrissat B."/>
            <person name="Kuo A."/>
            <person name="Liang C."/>
            <person name="Lipzen A."/>
            <person name="Lutzoni F."/>
            <person name="Magnuson J."/>
            <person name="Mondo S."/>
            <person name="Nolan M."/>
            <person name="Ohm R."/>
            <person name="Pangilinan J."/>
            <person name="Park H.-J."/>
            <person name="Ramirez L."/>
            <person name="Alfaro M."/>
            <person name="Sun H."/>
            <person name="Tritt A."/>
            <person name="Yoshinaga Y."/>
            <person name="Zwiers L.-H."/>
            <person name="Turgeon B."/>
            <person name="Goodwin S."/>
            <person name="Spatafora J."/>
            <person name="Crous P."/>
            <person name="Grigoriev I."/>
        </authorList>
    </citation>
    <scope>NUCLEOTIDE SEQUENCE</scope>
    <source>
        <strain evidence="2">CBS 119687</strain>
    </source>
</reference>
<dbReference type="InterPro" id="IPR011333">
    <property type="entry name" value="SKP1/BTB/POZ_sf"/>
</dbReference>
<gene>
    <name evidence="2" type="ORF">P153DRAFT_329795</name>
</gene>
<dbReference type="Gene3D" id="3.30.710.10">
    <property type="entry name" value="Potassium Channel Kv1.1, Chain A"/>
    <property type="match status" value="1"/>
</dbReference>
<dbReference type="SUPFAM" id="SSF54695">
    <property type="entry name" value="POZ domain"/>
    <property type="match status" value="1"/>
</dbReference>
<dbReference type="AlphaFoldDB" id="A0A6A6ASE7"/>
<dbReference type="PANTHER" id="PTHR47843">
    <property type="entry name" value="BTB DOMAIN-CONTAINING PROTEIN-RELATED"/>
    <property type="match status" value="1"/>
</dbReference>
<feature type="domain" description="BTB" evidence="1">
    <location>
        <begin position="23"/>
        <end position="88"/>
    </location>
</feature>